<gene>
    <name evidence="7" type="ORF">SAMN04487960_10451</name>
    <name evidence="8" type="ORF">SAMN04487960_110150</name>
</gene>
<dbReference type="PANTHER" id="PTHR30096">
    <property type="entry name" value="4,5-DOPA DIOXYGENASE EXTRADIOL-LIKE PROTEIN"/>
    <property type="match status" value="1"/>
</dbReference>
<organism evidence="8 9">
    <name type="scientific">Marinobacter mobilis</name>
    <dbReference type="NCBI Taxonomy" id="488533"/>
    <lineage>
        <taxon>Bacteria</taxon>
        <taxon>Pseudomonadati</taxon>
        <taxon>Pseudomonadota</taxon>
        <taxon>Gammaproteobacteria</taxon>
        <taxon>Pseudomonadales</taxon>
        <taxon>Marinobacteraceae</taxon>
        <taxon>Marinobacter</taxon>
    </lineage>
</organism>
<dbReference type="CDD" id="cd07363">
    <property type="entry name" value="45_DOPA_Dioxygenase"/>
    <property type="match status" value="1"/>
</dbReference>
<dbReference type="STRING" id="488533.SAMN04487960_10451"/>
<evidence type="ECO:0000256" key="1">
    <source>
        <dbReference type="ARBA" id="ARBA00001947"/>
    </source>
</evidence>
<dbReference type="InterPro" id="IPR014436">
    <property type="entry name" value="Extradiol_dOase_DODA"/>
</dbReference>
<dbReference type="Gene3D" id="3.40.830.10">
    <property type="entry name" value="LigB-like"/>
    <property type="match status" value="1"/>
</dbReference>
<keyword evidence="3" id="KW-0479">Metal-binding</keyword>
<dbReference type="RefSeq" id="WP_091812306.1">
    <property type="nucleotide sequence ID" value="NZ_FNNE01000004.1"/>
</dbReference>
<keyword evidence="4" id="KW-0862">Zinc</keyword>
<evidence type="ECO:0000313" key="8">
    <source>
        <dbReference type="EMBL" id="SDX52683.1"/>
    </source>
</evidence>
<evidence type="ECO:0000256" key="4">
    <source>
        <dbReference type="ARBA" id="ARBA00022833"/>
    </source>
</evidence>
<comment type="cofactor">
    <cofactor evidence="1">
        <name>Zn(2+)</name>
        <dbReference type="ChEBI" id="CHEBI:29105"/>
    </cofactor>
</comment>
<feature type="domain" description="Extradiol ring-cleavage dioxygenase class III enzyme subunit B" evidence="6">
    <location>
        <begin position="30"/>
        <end position="251"/>
    </location>
</feature>
<dbReference type="GO" id="GO:0008198">
    <property type="term" value="F:ferrous iron binding"/>
    <property type="evidence" value="ECO:0007669"/>
    <property type="project" value="InterPro"/>
</dbReference>
<accession>A0A1H3CEX5</accession>
<dbReference type="InterPro" id="IPR004183">
    <property type="entry name" value="Xdiol_dOase_suB"/>
</dbReference>
<dbReference type="AlphaFoldDB" id="A0A1H3CEX5"/>
<evidence type="ECO:0000259" key="6">
    <source>
        <dbReference type="Pfam" id="PF02900"/>
    </source>
</evidence>
<dbReference type="SUPFAM" id="SSF53213">
    <property type="entry name" value="LigB-like"/>
    <property type="match status" value="1"/>
</dbReference>
<evidence type="ECO:0000256" key="2">
    <source>
        <dbReference type="ARBA" id="ARBA00007581"/>
    </source>
</evidence>
<comment type="similarity">
    <text evidence="2">Belongs to the DODA-type extradiol aromatic ring-opening dioxygenase family.</text>
</comment>
<name>A0A1H3CEX5_9GAMM</name>
<dbReference type="EMBL" id="FNNE01000004">
    <property type="protein sequence ID" value="SDW75522.1"/>
    <property type="molecule type" value="Genomic_DNA"/>
</dbReference>
<evidence type="ECO:0000313" key="7">
    <source>
        <dbReference type="EMBL" id="SDW75522.1"/>
    </source>
</evidence>
<keyword evidence="5" id="KW-0560">Oxidoreductase</keyword>
<reference evidence="8 9" key="1">
    <citation type="submission" date="2016-10" db="EMBL/GenBank/DDBJ databases">
        <authorList>
            <person name="de Groot N.N."/>
        </authorList>
    </citation>
    <scope>NUCLEOTIDE SEQUENCE [LARGE SCALE GENOMIC DNA]</scope>
    <source>
        <strain evidence="8 9">CGMCC 1.7059</strain>
    </source>
</reference>
<dbReference type="Pfam" id="PF02900">
    <property type="entry name" value="LigB"/>
    <property type="match status" value="1"/>
</dbReference>
<evidence type="ECO:0000313" key="9">
    <source>
        <dbReference type="Proteomes" id="UP000199675"/>
    </source>
</evidence>
<keyword evidence="9" id="KW-1185">Reference proteome</keyword>
<dbReference type="PANTHER" id="PTHR30096:SF0">
    <property type="entry name" value="4,5-DOPA DIOXYGENASE EXTRADIOL-LIKE PROTEIN"/>
    <property type="match status" value="1"/>
</dbReference>
<proteinExistence type="inferred from homology"/>
<dbReference type="OrthoDB" id="9790889at2"/>
<dbReference type="Proteomes" id="UP000199675">
    <property type="component" value="Unassembled WGS sequence"/>
</dbReference>
<evidence type="ECO:0000256" key="3">
    <source>
        <dbReference type="ARBA" id="ARBA00022723"/>
    </source>
</evidence>
<dbReference type="PIRSF" id="PIRSF006157">
    <property type="entry name" value="Doxgns_DODA"/>
    <property type="match status" value="1"/>
</dbReference>
<keyword evidence="8" id="KW-0223">Dioxygenase</keyword>
<dbReference type="EMBL" id="FNNE01000010">
    <property type="protein sequence ID" value="SDX52683.1"/>
    <property type="molecule type" value="Genomic_DNA"/>
</dbReference>
<evidence type="ECO:0000256" key="5">
    <source>
        <dbReference type="ARBA" id="ARBA00023002"/>
    </source>
</evidence>
<sequence length="266" mass="29035">MATPPAPILYLPHGGGPLPLLADPGHRAMTDFLQTIPQRLGTPEAIVVISAHWEAPVVTVTSGAQPALIYDYYGFPPESYSIEYPAPGAPALAETILKHLAAAGIDAQGDRDRGFDHGLFIPLKLMYPDASIPCLQIALQQEMDPGQHLAIGQALAALRERNILVVGSGLSFHNMQLLRSGDDRYRDDVDAFHHWLIDTCCHPELTADTRNQRLRDWAQAPGARLCHPREEHLLPLHLCAGMAGNQPAEVVFDAPVMGHRAIALLW</sequence>
<dbReference type="GO" id="GO:0016702">
    <property type="term" value="F:oxidoreductase activity, acting on single donors with incorporation of molecular oxygen, incorporation of two atoms of oxygen"/>
    <property type="evidence" value="ECO:0007669"/>
    <property type="project" value="UniProtKB-ARBA"/>
</dbReference>
<protein>
    <submittedName>
        <fullName evidence="8">Aromatic ring-opening dioxygenase, catalytic subunit, LigB family</fullName>
    </submittedName>
</protein>
<dbReference type="GO" id="GO:0008270">
    <property type="term" value="F:zinc ion binding"/>
    <property type="evidence" value="ECO:0007669"/>
    <property type="project" value="InterPro"/>
</dbReference>